<comment type="caution">
    <text evidence="8">The sequence shown here is derived from an EMBL/GenBank/DDBJ whole genome shotgun (WGS) entry which is preliminary data.</text>
</comment>
<feature type="domain" description="PAC" evidence="7">
    <location>
        <begin position="79"/>
        <end position="122"/>
    </location>
</feature>
<dbReference type="Gene3D" id="3.30.450.20">
    <property type="entry name" value="PAS domain"/>
    <property type="match status" value="1"/>
</dbReference>
<comment type="catalytic activity">
    <reaction evidence="1">
        <text>ATP + protein L-histidine = ADP + protein N-phospho-L-histidine.</text>
        <dbReference type="EC" id="2.7.13.3"/>
    </reaction>
</comment>
<evidence type="ECO:0000259" key="7">
    <source>
        <dbReference type="PROSITE" id="PS50113"/>
    </source>
</evidence>
<keyword evidence="9" id="KW-1185">Reference proteome</keyword>
<name>A0A7Z8P2S5_9EURY</name>
<dbReference type="InterPro" id="IPR052162">
    <property type="entry name" value="Sensor_kinase/Photoreceptor"/>
</dbReference>
<dbReference type="InterPro" id="IPR013655">
    <property type="entry name" value="PAS_fold_3"/>
</dbReference>
<dbReference type="InterPro" id="IPR035965">
    <property type="entry name" value="PAS-like_dom_sf"/>
</dbReference>
<evidence type="ECO:0000256" key="1">
    <source>
        <dbReference type="ARBA" id="ARBA00000085"/>
    </source>
</evidence>
<evidence type="ECO:0000313" key="8">
    <source>
        <dbReference type="EMBL" id="TQD26694.1"/>
    </source>
</evidence>
<evidence type="ECO:0000256" key="4">
    <source>
        <dbReference type="ARBA" id="ARBA00022679"/>
    </source>
</evidence>
<proteinExistence type="predicted"/>
<dbReference type="PROSITE" id="PS50112">
    <property type="entry name" value="PAS"/>
    <property type="match status" value="1"/>
</dbReference>
<evidence type="ECO:0000256" key="5">
    <source>
        <dbReference type="ARBA" id="ARBA00022777"/>
    </source>
</evidence>
<feature type="domain" description="PAS" evidence="6">
    <location>
        <begin position="4"/>
        <end position="76"/>
    </location>
</feature>
<dbReference type="PROSITE" id="PS50113">
    <property type="entry name" value="PAC"/>
    <property type="match status" value="1"/>
</dbReference>
<keyword evidence="3" id="KW-0597">Phosphoprotein</keyword>
<dbReference type="SUPFAM" id="SSF55785">
    <property type="entry name" value="PYP-like sensor domain (PAS domain)"/>
    <property type="match status" value="1"/>
</dbReference>
<evidence type="ECO:0000256" key="3">
    <source>
        <dbReference type="ARBA" id="ARBA00022553"/>
    </source>
</evidence>
<evidence type="ECO:0000313" key="9">
    <source>
        <dbReference type="Proteomes" id="UP000319335"/>
    </source>
</evidence>
<evidence type="ECO:0000256" key="2">
    <source>
        <dbReference type="ARBA" id="ARBA00012438"/>
    </source>
</evidence>
<dbReference type="EC" id="2.7.13.3" evidence="2"/>
<dbReference type="NCBIfam" id="TIGR00229">
    <property type="entry name" value="sensory_box"/>
    <property type="match status" value="1"/>
</dbReference>
<protein>
    <recommendedName>
        <fullName evidence="2">histidine kinase</fullName>
        <ecNumber evidence="2">2.7.13.3</ecNumber>
    </recommendedName>
</protein>
<dbReference type="RefSeq" id="WP_154809037.1">
    <property type="nucleotide sequence ID" value="NZ_VIAQ01000011.1"/>
</dbReference>
<accession>A0A7Z8P2S5</accession>
<dbReference type="PANTHER" id="PTHR43304">
    <property type="entry name" value="PHYTOCHROME-LIKE PROTEIN CPH1"/>
    <property type="match status" value="1"/>
</dbReference>
<dbReference type="InterPro" id="IPR000700">
    <property type="entry name" value="PAS-assoc_C"/>
</dbReference>
<dbReference type="AlphaFoldDB" id="A0A7Z8P2S5"/>
<dbReference type="GO" id="GO:0004673">
    <property type="term" value="F:protein histidine kinase activity"/>
    <property type="evidence" value="ECO:0007669"/>
    <property type="project" value="UniProtKB-EC"/>
</dbReference>
<dbReference type="PANTHER" id="PTHR43304:SF1">
    <property type="entry name" value="PAC DOMAIN-CONTAINING PROTEIN"/>
    <property type="match status" value="1"/>
</dbReference>
<sequence length="122" mass="13754">MELRVKALEMLLDNSGIIAFIRKENGNVEFVSSAIEKFGYKTEDFTSGKVNFKDLVHPDDLDRIILELKENALEGAGGLSQKYRIKTKKEHVKTVEEKTTFIRDENGSVAHIIGILTDITDN</sequence>
<reference evidence="8 9" key="1">
    <citation type="submission" date="2019-06" db="EMBL/GenBank/DDBJ databases">
        <title>Draft genome sequence of Methanolobus vulcani B1d.</title>
        <authorList>
            <person name="Creighbaum A.J."/>
            <person name="Ticak T."/>
            <person name="Hariraju D."/>
            <person name="Arivett B.A."/>
            <person name="Ferguson D.J.Jr."/>
        </authorList>
    </citation>
    <scope>NUCLEOTIDE SEQUENCE [LARGE SCALE GENOMIC DNA]</scope>
    <source>
        <strain evidence="8 9">B1d</strain>
    </source>
</reference>
<keyword evidence="5" id="KW-0418">Kinase</keyword>
<organism evidence="8 9">
    <name type="scientific">Methanolobus vulcani</name>
    <dbReference type="NCBI Taxonomy" id="38026"/>
    <lineage>
        <taxon>Archaea</taxon>
        <taxon>Methanobacteriati</taxon>
        <taxon>Methanobacteriota</taxon>
        <taxon>Stenosarchaea group</taxon>
        <taxon>Methanomicrobia</taxon>
        <taxon>Methanosarcinales</taxon>
        <taxon>Methanosarcinaceae</taxon>
        <taxon>Methanolobus</taxon>
    </lineage>
</organism>
<dbReference type="OrthoDB" id="3369at2157"/>
<keyword evidence="4" id="KW-0808">Transferase</keyword>
<dbReference type="InterPro" id="IPR000014">
    <property type="entry name" value="PAS"/>
</dbReference>
<dbReference type="Proteomes" id="UP000319335">
    <property type="component" value="Unassembled WGS sequence"/>
</dbReference>
<dbReference type="Pfam" id="PF08447">
    <property type="entry name" value="PAS_3"/>
    <property type="match status" value="1"/>
</dbReference>
<evidence type="ECO:0000259" key="6">
    <source>
        <dbReference type="PROSITE" id="PS50112"/>
    </source>
</evidence>
<dbReference type="EMBL" id="VIAQ01000011">
    <property type="protein sequence ID" value="TQD26694.1"/>
    <property type="molecule type" value="Genomic_DNA"/>
</dbReference>
<gene>
    <name evidence="8" type="ORF">FKV42_04355</name>
</gene>
<dbReference type="CDD" id="cd00130">
    <property type="entry name" value="PAS"/>
    <property type="match status" value="1"/>
</dbReference>